<keyword evidence="6 7" id="KW-0472">Membrane</keyword>
<evidence type="ECO:0000256" key="2">
    <source>
        <dbReference type="ARBA" id="ARBA00022692"/>
    </source>
</evidence>
<evidence type="ECO:0000256" key="1">
    <source>
        <dbReference type="ARBA" id="ARBA00004127"/>
    </source>
</evidence>
<organism evidence="9 10">
    <name type="scientific">Vibrio algivorus</name>
    <dbReference type="NCBI Taxonomy" id="1667024"/>
    <lineage>
        <taxon>Bacteria</taxon>
        <taxon>Pseudomonadati</taxon>
        <taxon>Pseudomonadota</taxon>
        <taxon>Gammaproteobacteria</taxon>
        <taxon>Vibrionales</taxon>
        <taxon>Vibrionaceae</taxon>
        <taxon>Vibrio</taxon>
    </lineage>
</organism>
<gene>
    <name evidence="9" type="ORF">GCM10007931_09590</name>
</gene>
<keyword evidence="10" id="KW-1185">Reference proteome</keyword>
<feature type="transmembrane region" description="Helical" evidence="7">
    <location>
        <begin position="146"/>
        <end position="170"/>
    </location>
</feature>
<keyword evidence="5" id="KW-0443">Lipid metabolism</keyword>
<dbReference type="Proteomes" id="UP001157156">
    <property type="component" value="Unassembled WGS sequence"/>
</dbReference>
<keyword evidence="3 7" id="KW-1133">Transmembrane helix</keyword>
<evidence type="ECO:0000313" key="10">
    <source>
        <dbReference type="Proteomes" id="UP001157156"/>
    </source>
</evidence>
<feature type="transmembrane region" description="Helical" evidence="7">
    <location>
        <begin position="50"/>
        <end position="74"/>
    </location>
</feature>
<evidence type="ECO:0000256" key="7">
    <source>
        <dbReference type="SAM" id="Phobius"/>
    </source>
</evidence>
<comment type="subcellular location">
    <subcellularLocation>
        <location evidence="1">Endomembrane system</location>
        <topology evidence="1">Multi-pass membrane protein</topology>
    </subcellularLocation>
</comment>
<name>A0ABQ6EMA7_9VIBR</name>
<proteinExistence type="predicted"/>
<sequence length="270" mass="31668">MPDLLMSQQSLIRISVFTLILVSMAIWEIKKPKKRLTQPKLYRWTNNLGLVLLNSVLLPFTLPFLAISFAYLMQNNHVGLFYWFNIPAWLNVVCSLLLLDIVIYWQHRLFHKIPLLWRLHRVHHADQDIDVTTGSRFHFIEIWLSMLIKLATIALLGISPLAVFVFEIILNASAMFNHSNVSLPYRMDERLRKWIVTPDMHRVHHSIHRNETDSNYGFCLSVWDRWFGSYISQPKGGHENMTIGINLFRSTKEQSLLKMLSQPFRNNTDG</sequence>
<dbReference type="PANTHER" id="PTHR21624">
    <property type="entry name" value="STEROL DESATURASE-RELATED PROTEIN"/>
    <property type="match status" value="1"/>
</dbReference>
<evidence type="ECO:0000256" key="6">
    <source>
        <dbReference type="ARBA" id="ARBA00023136"/>
    </source>
</evidence>
<dbReference type="EMBL" id="BSPV01000003">
    <property type="protein sequence ID" value="GLT13985.1"/>
    <property type="molecule type" value="Genomic_DNA"/>
</dbReference>
<evidence type="ECO:0000256" key="4">
    <source>
        <dbReference type="ARBA" id="ARBA00023002"/>
    </source>
</evidence>
<evidence type="ECO:0000256" key="3">
    <source>
        <dbReference type="ARBA" id="ARBA00022989"/>
    </source>
</evidence>
<evidence type="ECO:0000259" key="8">
    <source>
        <dbReference type="Pfam" id="PF04116"/>
    </source>
</evidence>
<protein>
    <recommendedName>
        <fullName evidence="8">Fatty acid hydroxylase domain-containing protein</fullName>
    </recommendedName>
</protein>
<accession>A0ABQ6EMA7</accession>
<feature type="transmembrane region" description="Helical" evidence="7">
    <location>
        <begin position="12"/>
        <end position="29"/>
    </location>
</feature>
<reference evidence="10" key="1">
    <citation type="journal article" date="2019" name="Int. J. Syst. Evol. Microbiol.">
        <title>The Global Catalogue of Microorganisms (GCM) 10K type strain sequencing project: providing services to taxonomists for standard genome sequencing and annotation.</title>
        <authorList>
            <consortium name="The Broad Institute Genomics Platform"/>
            <consortium name="The Broad Institute Genome Sequencing Center for Infectious Disease"/>
            <person name="Wu L."/>
            <person name="Ma J."/>
        </authorList>
    </citation>
    <scope>NUCLEOTIDE SEQUENCE [LARGE SCALE GENOMIC DNA]</scope>
    <source>
        <strain evidence="10">NBRC 111146</strain>
    </source>
</reference>
<dbReference type="PANTHER" id="PTHR21624:SF1">
    <property type="entry name" value="ALKYLGLYCEROL MONOOXYGENASE"/>
    <property type="match status" value="1"/>
</dbReference>
<keyword evidence="2 7" id="KW-0812">Transmembrane</keyword>
<feature type="domain" description="Fatty acid hydroxylase" evidence="8">
    <location>
        <begin position="93"/>
        <end position="229"/>
    </location>
</feature>
<dbReference type="Pfam" id="PF04116">
    <property type="entry name" value="FA_hydroxylase"/>
    <property type="match status" value="1"/>
</dbReference>
<evidence type="ECO:0000256" key="5">
    <source>
        <dbReference type="ARBA" id="ARBA00023098"/>
    </source>
</evidence>
<comment type="caution">
    <text evidence="9">The sequence shown here is derived from an EMBL/GenBank/DDBJ whole genome shotgun (WGS) entry which is preliminary data.</text>
</comment>
<feature type="transmembrane region" description="Helical" evidence="7">
    <location>
        <begin position="80"/>
        <end position="105"/>
    </location>
</feature>
<evidence type="ECO:0000313" key="9">
    <source>
        <dbReference type="EMBL" id="GLT13985.1"/>
    </source>
</evidence>
<dbReference type="InterPro" id="IPR051689">
    <property type="entry name" value="Sterol_desaturase/TMEM195"/>
</dbReference>
<keyword evidence="4" id="KW-0560">Oxidoreductase</keyword>
<dbReference type="InterPro" id="IPR006694">
    <property type="entry name" value="Fatty_acid_hydroxylase"/>
</dbReference>